<dbReference type="Pfam" id="PF03734">
    <property type="entry name" value="YkuD"/>
    <property type="match status" value="1"/>
</dbReference>
<dbReference type="SUPFAM" id="SSF141523">
    <property type="entry name" value="L,D-transpeptidase catalytic domain-like"/>
    <property type="match status" value="1"/>
</dbReference>
<dbReference type="InterPro" id="IPR038063">
    <property type="entry name" value="Transpep_catalytic_dom"/>
</dbReference>
<proteinExistence type="predicted"/>
<dbReference type="UniPathway" id="UPA00219"/>
<evidence type="ECO:0000256" key="4">
    <source>
        <dbReference type="ARBA" id="ARBA00022679"/>
    </source>
</evidence>
<dbReference type="GO" id="GO:0005509">
    <property type="term" value="F:calcium ion binding"/>
    <property type="evidence" value="ECO:0007669"/>
    <property type="project" value="InterPro"/>
</dbReference>
<evidence type="ECO:0000313" key="14">
    <source>
        <dbReference type="Proteomes" id="UP000178723"/>
    </source>
</evidence>
<keyword evidence="3" id="KW-0964">Secreted</keyword>
<reference evidence="13 14" key="1">
    <citation type="journal article" date="2016" name="Nat. Commun.">
        <title>Thousands of microbial genomes shed light on interconnected biogeochemical processes in an aquifer system.</title>
        <authorList>
            <person name="Anantharaman K."/>
            <person name="Brown C.T."/>
            <person name="Hug L.A."/>
            <person name="Sharon I."/>
            <person name="Castelle C.J."/>
            <person name="Probst A.J."/>
            <person name="Thomas B.C."/>
            <person name="Singh A."/>
            <person name="Wilkins M.J."/>
            <person name="Karaoz U."/>
            <person name="Brodie E.L."/>
            <person name="Williams K.H."/>
            <person name="Hubbard S.S."/>
            <person name="Banfield J.F."/>
        </authorList>
    </citation>
    <scope>NUCLEOTIDE SEQUENCE [LARGE SCALE GENOMIC DNA]</scope>
</reference>
<dbReference type="EMBL" id="MGEP01000006">
    <property type="protein sequence ID" value="OGL87487.1"/>
    <property type="molecule type" value="Genomic_DNA"/>
</dbReference>
<dbReference type="Pfam" id="PF18884">
    <property type="entry name" value="TSP3_bac"/>
    <property type="match status" value="3"/>
</dbReference>
<keyword evidence="7 10" id="KW-0133">Cell shape</keyword>
<evidence type="ECO:0000256" key="11">
    <source>
        <dbReference type="SAM" id="MobiDB-lite"/>
    </source>
</evidence>
<evidence type="ECO:0000256" key="1">
    <source>
        <dbReference type="ARBA" id="ARBA00004613"/>
    </source>
</evidence>
<accession>A0A1F7VBT8</accession>
<dbReference type="GO" id="GO:0016740">
    <property type="term" value="F:transferase activity"/>
    <property type="evidence" value="ECO:0007669"/>
    <property type="project" value="UniProtKB-KW"/>
</dbReference>
<evidence type="ECO:0000256" key="9">
    <source>
        <dbReference type="ARBA" id="ARBA00023316"/>
    </source>
</evidence>
<dbReference type="InterPro" id="IPR050979">
    <property type="entry name" value="LD-transpeptidase"/>
</dbReference>
<feature type="active site" description="Proton donor/acceptor" evidence="10">
    <location>
        <position position="193"/>
    </location>
</feature>
<organism evidence="13 14">
    <name type="scientific">Candidatus Uhrbacteria bacterium RIFCSPLOWO2_02_FULL_48_12</name>
    <dbReference type="NCBI Taxonomy" id="1802407"/>
    <lineage>
        <taxon>Bacteria</taxon>
        <taxon>Candidatus Uhriibacteriota</taxon>
    </lineage>
</organism>
<dbReference type="InterPro" id="IPR028974">
    <property type="entry name" value="TSP_type-3_rpt"/>
</dbReference>
<evidence type="ECO:0000256" key="2">
    <source>
        <dbReference type="ARBA" id="ARBA00004752"/>
    </source>
</evidence>
<dbReference type="PANTHER" id="PTHR30582:SF2">
    <property type="entry name" value="L,D-TRANSPEPTIDASE YCIB-RELATED"/>
    <property type="match status" value="1"/>
</dbReference>
<dbReference type="Proteomes" id="UP000178723">
    <property type="component" value="Unassembled WGS sequence"/>
</dbReference>
<keyword evidence="4" id="KW-0808">Transferase</keyword>
<dbReference type="STRING" id="1802407.A3I40_03525"/>
<dbReference type="GO" id="GO:0005576">
    <property type="term" value="C:extracellular region"/>
    <property type="evidence" value="ECO:0007669"/>
    <property type="project" value="TreeGrafter"/>
</dbReference>
<dbReference type="AlphaFoldDB" id="A0A1F7VBT8"/>
<keyword evidence="8 10" id="KW-0573">Peptidoglycan synthesis</keyword>
<dbReference type="GO" id="GO:0071972">
    <property type="term" value="F:peptidoglycan L,D-transpeptidase activity"/>
    <property type="evidence" value="ECO:0007669"/>
    <property type="project" value="TreeGrafter"/>
</dbReference>
<evidence type="ECO:0000256" key="5">
    <source>
        <dbReference type="ARBA" id="ARBA00022729"/>
    </source>
</evidence>
<protein>
    <recommendedName>
        <fullName evidence="12">L,D-TPase catalytic domain-containing protein</fullName>
    </recommendedName>
</protein>
<name>A0A1F7VBT8_9BACT</name>
<evidence type="ECO:0000256" key="3">
    <source>
        <dbReference type="ARBA" id="ARBA00022525"/>
    </source>
</evidence>
<dbReference type="Gene3D" id="4.10.1080.10">
    <property type="entry name" value="TSP type-3 repeat"/>
    <property type="match status" value="1"/>
</dbReference>
<evidence type="ECO:0000259" key="12">
    <source>
        <dbReference type="PROSITE" id="PS52029"/>
    </source>
</evidence>
<keyword evidence="5" id="KW-0732">Signal</keyword>
<dbReference type="InterPro" id="IPR005490">
    <property type="entry name" value="LD_TPept_cat_dom"/>
</dbReference>
<dbReference type="PANTHER" id="PTHR30582">
    <property type="entry name" value="L,D-TRANSPEPTIDASE"/>
    <property type="match status" value="1"/>
</dbReference>
<keyword evidence="9 10" id="KW-0961">Cell wall biogenesis/degradation</keyword>
<dbReference type="PROSITE" id="PS52029">
    <property type="entry name" value="LD_TPASE"/>
    <property type="match status" value="1"/>
</dbReference>
<evidence type="ECO:0000313" key="13">
    <source>
        <dbReference type="EMBL" id="OGL87487.1"/>
    </source>
</evidence>
<dbReference type="GO" id="GO:0071555">
    <property type="term" value="P:cell wall organization"/>
    <property type="evidence" value="ECO:0007669"/>
    <property type="project" value="UniProtKB-UniRule"/>
</dbReference>
<feature type="domain" description="L,D-TPase catalytic" evidence="12">
    <location>
        <begin position="116"/>
        <end position="235"/>
    </location>
</feature>
<sequence length="235" mass="26958">MRWVNAQVDSSEDLDSDGLTTVDEESIYHTNPLLPDSDGDGFNDGEEIKNGYSPLRNNKQKLRQIDSDNDGLWDDWEIALGTHLNNPDTDGDGYKDGEEVMNGYDPRSRDQQKIPKRIEVNLKNQSLQYFFGETKLDEFKISSGLPKTPTPTGSFTVIKKRPTVHYAGPGYDFPNTKWNLMFKEGRRYNFYVHGAYWHNDFGKPKSHGCVNVPYKYEVMGRLYDWADVGTEVKIN</sequence>
<dbReference type="SUPFAM" id="SSF103647">
    <property type="entry name" value="TSP type-3 repeat"/>
    <property type="match status" value="1"/>
</dbReference>
<feature type="region of interest" description="Disordered" evidence="11">
    <location>
        <begin position="1"/>
        <end position="45"/>
    </location>
</feature>
<gene>
    <name evidence="13" type="ORF">A3I40_03525</name>
</gene>
<keyword evidence="6" id="KW-0106">Calcium</keyword>
<evidence type="ECO:0000256" key="8">
    <source>
        <dbReference type="ARBA" id="ARBA00022984"/>
    </source>
</evidence>
<evidence type="ECO:0000256" key="6">
    <source>
        <dbReference type="ARBA" id="ARBA00022837"/>
    </source>
</evidence>
<dbReference type="Gene3D" id="2.40.440.10">
    <property type="entry name" value="L,D-transpeptidase catalytic domain-like"/>
    <property type="match status" value="1"/>
</dbReference>
<evidence type="ECO:0000256" key="7">
    <source>
        <dbReference type="ARBA" id="ARBA00022960"/>
    </source>
</evidence>
<evidence type="ECO:0000256" key="10">
    <source>
        <dbReference type="PROSITE-ProRule" id="PRU01373"/>
    </source>
</evidence>
<dbReference type="CDD" id="cd16913">
    <property type="entry name" value="YkuD_like"/>
    <property type="match status" value="1"/>
</dbReference>
<feature type="active site" description="Nucleophile" evidence="10">
    <location>
        <position position="209"/>
    </location>
</feature>
<dbReference type="GO" id="GO:0008360">
    <property type="term" value="P:regulation of cell shape"/>
    <property type="evidence" value="ECO:0007669"/>
    <property type="project" value="UniProtKB-UniRule"/>
</dbReference>
<comment type="pathway">
    <text evidence="2 10">Cell wall biogenesis; peptidoglycan biosynthesis.</text>
</comment>
<dbReference type="InterPro" id="IPR059100">
    <property type="entry name" value="TSP3_bac"/>
</dbReference>
<comment type="subcellular location">
    <subcellularLocation>
        <location evidence="1">Secreted</location>
    </subcellularLocation>
</comment>
<comment type="caution">
    <text evidence="13">The sequence shown here is derived from an EMBL/GenBank/DDBJ whole genome shotgun (WGS) entry which is preliminary data.</text>
</comment>
<dbReference type="GO" id="GO:0018104">
    <property type="term" value="P:peptidoglycan-protein cross-linking"/>
    <property type="evidence" value="ECO:0007669"/>
    <property type="project" value="TreeGrafter"/>
</dbReference>